<evidence type="ECO:0000313" key="2">
    <source>
        <dbReference type="EMBL" id="KAF2768640.1"/>
    </source>
</evidence>
<gene>
    <name evidence="2" type="ORF">EJ03DRAFT_352005</name>
</gene>
<feature type="compositionally biased region" description="Basic and acidic residues" evidence="1">
    <location>
        <begin position="175"/>
        <end position="187"/>
    </location>
</feature>
<dbReference type="Proteomes" id="UP000799436">
    <property type="component" value="Unassembled WGS sequence"/>
</dbReference>
<feature type="compositionally biased region" description="Basic and acidic residues" evidence="1">
    <location>
        <begin position="301"/>
        <end position="311"/>
    </location>
</feature>
<reference evidence="2" key="1">
    <citation type="journal article" date="2020" name="Stud. Mycol.">
        <title>101 Dothideomycetes genomes: a test case for predicting lifestyles and emergence of pathogens.</title>
        <authorList>
            <person name="Haridas S."/>
            <person name="Albert R."/>
            <person name="Binder M."/>
            <person name="Bloem J."/>
            <person name="Labutti K."/>
            <person name="Salamov A."/>
            <person name="Andreopoulos B."/>
            <person name="Baker S."/>
            <person name="Barry K."/>
            <person name="Bills G."/>
            <person name="Bluhm B."/>
            <person name="Cannon C."/>
            <person name="Castanera R."/>
            <person name="Culley D."/>
            <person name="Daum C."/>
            <person name="Ezra D."/>
            <person name="Gonzalez J."/>
            <person name="Henrissat B."/>
            <person name="Kuo A."/>
            <person name="Liang C."/>
            <person name="Lipzen A."/>
            <person name="Lutzoni F."/>
            <person name="Magnuson J."/>
            <person name="Mondo S."/>
            <person name="Nolan M."/>
            <person name="Ohm R."/>
            <person name="Pangilinan J."/>
            <person name="Park H.-J."/>
            <person name="Ramirez L."/>
            <person name="Alfaro M."/>
            <person name="Sun H."/>
            <person name="Tritt A."/>
            <person name="Yoshinaga Y."/>
            <person name="Zwiers L.-H."/>
            <person name="Turgeon B."/>
            <person name="Goodwin S."/>
            <person name="Spatafora J."/>
            <person name="Crous P."/>
            <person name="Grigoriev I."/>
        </authorList>
    </citation>
    <scope>NUCLEOTIDE SEQUENCE</scope>
    <source>
        <strain evidence="2">CBS 116005</strain>
    </source>
</reference>
<feature type="compositionally biased region" description="Polar residues" evidence="1">
    <location>
        <begin position="264"/>
        <end position="279"/>
    </location>
</feature>
<name>A0A6G1L7N2_9PEZI</name>
<feature type="region of interest" description="Disordered" evidence="1">
    <location>
        <begin position="175"/>
        <end position="312"/>
    </location>
</feature>
<proteinExistence type="predicted"/>
<evidence type="ECO:0000256" key="1">
    <source>
        <dbReference type="SAM" id="MobiDB-lite"/>
    </source>
</evidence>
<sequence>MPGFHTSSRRASRSSSHRGKTAKNVPPDFKIPASVPPRGYQPPYGQRPDLPYPQTPVTGVLHMPAPTDHPLSPPASRSSGSRTSHGNAGLRDSIGHLDSANPQPNHAYGQAYPQHAHDAPYEILMQQDFYHHPERPPTPPRTVIDQFGKLTMEEDLPMGSEALSFHRSQIAAGIKGKEAALEGRKGCDAASADSRRSRVGSRRSRSGYSNGPRDGENMTGGAEAHEKNNGSCGVGRRSSMIRVEEHGQRPRRRGEADAYYDENVTFSSDPPFQHFQSQHPAGQPVPPPPQAQDASTAHEQQNLHEYHDPSECTKLASGPIGLLKEYSKARAGDQKFQEGGNGRHELLKRTNGFWNEGRTGKIFDVFRFHPEKRSRFKQSLERHKRGNCVEEQRGEGDAVVKPLRRQHERSRSCWCLNELRACSHEGHSPRLHVCPRRSCKNAEGAS</sequence>
<dbReference type="AlphaFoldDB" id="A0A6G1L7N2"/>
<feature type="compositionally biased region" description="Basic residues" evidence="1">
    <location>
        <begin position="7"/>
        <end position="21"/>
    </location>
</feature>
<feature type="compositionally biased region" description="Polar residues" evidence="1">
    <location>
        <begin position="75"/>
        <end position="86"/>
    </location>
</feature>
<protein>
    <submittedName>
        <fullName evidence="2">Uncharacterized protein</fullName>
    </submittedName>
</protein>
<dbReference type="EMBL" id="ML995842">
    <property type="protein sequence ID" value="KAF2768640.1"/>
    <property type="molecule type" value="Genomic_DNA"/>
</dbReference>
<organism evidence="2 3">
    <name type="scientific">Teratosphaeria nubilosa</name>
    <dbReference type="NCBI Taxonomy" id="161662"/>
    <lineage>
        <taxon>Eukaryota</taxon>
        <taxon>Fungi</taxon>
        <taxon>Dikarya</taxon>
        <taxon>Ascomycota</taxon>
        <taxon>Pezizomycotina</taxon>
        <taxon>Dothideomycetes</taxon>
        <taxon>Dothideomycetidae</taxon>
        <taxon>Mycosphaerellales</taxon>
        <taxon>Teratosphaeriaceae</taxon>
        <taxon>Teratosphaeria</taxon>
    </lineage>
</organism>
<accession>A0A6G1L7N2</accession>
<feature type="region of interest" description="Disordered" evidence="1">
    <location>
        <begin position="1"/>
        <end position="111"/>
    </location>
</feature>
<keyword evidence="3" id="KW-1185">Reference proteome</keyword>
<feature type="compositionally biased region" description="Basic and acidic residues" evidence="1">
    <location>
        <begin position="242"/>
        <end position="256"/>
    </location>
</feature>
<evidence type="ECO:0000313" key="3">
    <source>
        <dbReference type="Proteomes" id="UP000799436"/>
    </source>
</evidence>